<evidence type="ECO:0000313" key="2">
    <source>
        <dbReference type="Proteomes" id="UP000297565"/>
    </source>
</evidence>
<dbReference type="AlphaFoldDB" id="A0AAX2RXZ5"/>
<dbReference type="Proteomes" id="UP000297565">
    <property type="component" value="Unassembled WGS sequence"/>
</dbReference>
<sequence>EKQEQQKIGTFFTALDRYITIHQRK</sequence>
<evidence type="ECO:0000313" key="1">
    <source>
        <dbReference type="EMBL" id="TEW28821.1"/>
    </source>
</evidence>
<keyword evidence="1" id="KW-0378">Hydrolase</keyword>
<protein>
    <submittedName>
        <fullName evidence="1">Restriction endonuclease subunit S</fullName>
    </submittedName>
</protein>
<proteinExistence type="predicted"/>
<accession>A0AAX2RXZ5</accession>
<name>A0AAX2RXZ5_HISSO</name>
<keyword evidence="1" id="KW-0540">Nuclease</keyword>
<feature type="non-terminal residue" evidence="1">
    <location>
        <position position="1"/>
    </location>
</feature>
<reference evidence="1 2" key="1">
    <citation type="submission" date="2019-03" db="EMBL/GenBank/DDBJ databases">
        <title>Horizontal Gene Transfer Machinery in Histophilus somni.</title>
        <authorList>
            <person name="Mostafa Nazari M."/>
            <person name="Liljebjelke K."/>
        </authorList>
    </citation>
    <scope>NUCLEOTIDE SEQUENCE [LARGE SCALE GENOMIC DNA]</scope>
    <source>
        <strain evidence="1 2">UOC-EPH-KLM-04</strain>
    </source>
</reference>
<dbReference type="EMBL" id="SNRV01000024">
    <property type="protein sequence ID" value="TEW28821.1"/>
    <property type="molecule type" value="Genomic_DNA"/>
</dbReference>
<dbReference type="GO" id="GO:0004519">
    <property type="term" value="F:endonuclease activity"/>
    <property type="evidence" value="ECO:0007669"/>
    <property type="project" value="UniProtKB-KW"/>
</dbReference>
<organism evidence="1 2">
    <name type="scientific">Histophilus somni</name>
    <name type="common">Haemophilus somnus</name>
    <dbReference type="NCBI Taxonomy" id="731"/>
    <lineage>
        <taxon>Bacteria</taxon>
        <taxon>Pseudomonadati</taxon>
        <taxon>Pseudomonadota</taxon>
        <taxon>Gammaproteobacteria</taxon>
        <taxon>Pasteurellales</taxon>
        <taxon>Pasteurellaceae</taxon>
        <taxon>Histophilus</taxon>
    </lineage>
</organism>
<keyword evidence="1" id="KW-0255">Endonuclease</keyword>
<gene>
    <name evidence="1" type="ORF">E2R48_08255</name>
</gene>
<comment type="caution">
    <text evidence="1">The sequence shown here is derived from an EMBL/GenBank/DDBJ whole genome shotgun (WGS) entry which is preliminary data.</text>
</comment>